<evidence type="ECO:0000256" key="7">
    <source>
        <dbReference type="SAM" id="SignalP"/>
    </source>
</evidence>
<sequence length="235" mass="25131">MKTVLKATTTGLLLTFFMAPSVMAQDQGSIARGGRLFDKWCKEIKAEVPTESHKLYPAANEKYADNPGANWRCKECHGWDGMGVDGAYASGKHATGIKGINGMAGGDPAAVTAVLTGDAHGYGDKLSEADLMDLANFVTAGQIDMDVYIDRATKAPKGNAVQGEQVYNTVCANCHGVDGKLPKEMPPLGSLMGNPWEIMHKVLNGQPNERMPALRAIDHQVATDILAYLATLPKE</sequence>
<dbReference type="OrthoDB" id="9811281at2"/>
<dbReference type="InterPro" id="IPR036909">
    <property type="entry name" value="Cyt_c-like_dom_sf"/>
</dbReference>
<dbReference type="GO" id="GO:0020037">
    <property type="term" value="F:heme binding"/>
    <property type="evidence" value="ECO:0007669"/>
    <property type="project" value="InterPro"/>
</dbReference>
<evidence type="ECO:0000259" key="8">
    <source>
        <dbReference type="PROSITE" id="PS51007"/>
    </source>
</evidence>
<keyword evidence="2 6" id="KW-0349">Heme</keyword>
<keyword evidence="10" id="KW-1185">Reference proteome</keyword>
<dbReference type="GO" id="GO:0046872">
    <property type="term" value="F:metal ion binding"/>
    <property type="evidence" value="ECO:0007669"/>
    <property type="project" value="UniProtKB-KW"/>
</dbReference>
<evidence type="ECO:0000256" key="3">
    <source>
        <dbReference type="ARBA" id="ARBA00022723"/>
    </source>
</evidence>
<feature type="domain" description="Cytochrome c" evidence="8">
    <location>
        <begin position="158"/>
        <end position="233"/>
    </location>
</feature>
<keyword evidence="3 6" id="KW-0479">Metal-binding</keyword>
<gene>
    <name evidence="9" type="ORF">ROTO_23750</name>
</gene>
<dbReference type="AlphaFoldDB" id="A0A0L6CTH4"/>
<dbReference type="Gene3D" id="1.10.760.10">
    <property type="entry name" value="Cytochrome c-like domain"/>
    <property type="match status" value="1"/>
</dbReference>
<evidence type="ECO:0000256" key="2">
    <source>
        <dbReference type="ARBA" id="ARBA00022617"/>
    </source>
</evidence>
<name>A0A0L6CTH4_9RHOB</name>
<protein>
    <submittedName>
        <fullName evidence="9">Cytochrome c</fullName>
    </submittedName>
</protein>
<dbReference type="Pfam" id="PF13442">
    <property type="entry name" value="Cytochrome_CBB3"/>
    <property type="match status" value="1"/>
</dbReference>
<evidence type="ECO:0000256" key="5">
    <source>
        <dbReference type="ARBA" id="ARBA00023004"/>
    </source>
</evidence>
<feature type="chain" id="PRO_5005563091" evidence="7">
    <location>
        <begin position="25"/>
        <end position="235"/>
    </location>
</feature>
<accession>A0A0L6CTH4</accession>
<dbReference type="InterPro" id="IPR050597">
    <property type="entry name" value="Cytochrome_c_Oxidase_Subunit"/>
</dbReference>
<reference evidence="10" key="1">
    <citation type="submission" date="2015-07" db="EMBL/GenBank/DDBJ databases">
        <title>Draft Genome Sequence of Roseovarius tolerans EL-164, a producer of N-Acylated Alanine Methyl Esters (NAMEs).</title>
        <authorList>
            <person name="Voget S."/>
            <person name="Bruns H."/>
            <person name="Wagner-Doebler I."/>
            <person name="Schulz S."/>
            <person name="Daniel R."/>
        </authorList>
    </citation>
    <scope>NUCLEOTIDE SEQUENCE [LARGE SCALE GENOMIC DNA]</scope>
    <source>
        <strain evidence="10">EL-164</strain>
    </source>
</reference>
<evidence type="ECO:0000256" key="6">
    <source>
        <dbReference type="PROSITE-ProRule" id="PRU00433"/>
    </source>
</evidence>
<dbReference type="InterPro" id="IPR009056">
    <property type="entry name" value="Cyt_c-like_dom"/>
</dbReference>
<dbReference type="STRING" id="74031.SAMN04488077_107147"/>
<feature type="signal peptide" evidence="7">
    <location>
        <begin position="1"/>
        <end position="24"/>
    </location>
</feature>
<dbReference type="Proteomes" id="UP000037046">
    <property type="component" value="Unassembled WGS sequence"/>
</dbReference>
<dbReference type="PANTHER" id="PTHR33751">
    <property type="entry name" value="CBB3-TYPE CYTOCHROME C OXIDASE SUBUNIT FIXP"/>
    <property type="match status" value="1"/>
</dbReference>
<dbReference type="RefSeq" id="WP_160316372.1">
    <property type="nucleotide sequence ID" value="NZ_CP118494.1"/>
</dbReference>
<dbReference type="PATRIC" id="fig|74031.6.peg.2428"/>
<keyword evidence="7" id="KW-0732">Signal</keyword>
<evidence type="ECO:0000256" key="4">
    <source>
        <dbReference type="ARBA" id="ARBA00022982"/>
    </source>
</evidence>
<feature type="domain" description="Cytochrome c" evidence="8">
    <location>
        <begin position="28"/>
        <end position="142"/>
    </location>
</feature>
<evidence type="ECO:0000313" key="9">
    <source>
        <dbReference type="EMBL" id="KNX41074.1"/>
    </source>
</evidence>
<dbReference type="GO" id="GO:0009055">
    <property type="term" value="F:electron transfer activity"/>
    <property type="evidence" value="ECO:0007669"/>
    <property type="project" value="InterPro"/>
</dbReference>
<keyword evidence="4" id="KW-0249">Electron transport</keyword>
<dbReference type="SUPFAM" id="SSF46626">
    <property type="entry name" value="Cytochrome c"/>
    <property type="match status" value="2"/>
</dbReference>
<evidence type="ECO:0000256" key="1">
    <source>
        <dbReference type="ARBA" id="ARBA00022448"/>
    </source>
</evidence>
<evidence type="ECO:0000313" key="10">
    <source>
        <dbReference type="Proteomes" id="UP000037046"/>
    </source>
</evidence>
<organism evidence="9 10">
    <name type="scientific">Roseovarius tolerans</name>
    <dbReference type="NCBI Taxonomy" id="74031"/>
    <lineage>
        <taxon>Bacteria</taxon>
        <taxon>Pseudomonadati</taxon>
        <taxon>Pseudomonadota</taxon>
        <taxon>Alphaproteobacteria</taxon>
        <taxon>Rhodobacterales</taxon>
        <taxon>Roseobacteraceae</taxon>
        <taxon>Roseovarius</taxon>
    </lineage>
</organism>
<dbReference type="PROSITE" id="PS51007">
    <property type="entry name" value="CYTC"/>
    <property type="match status" value="2"/>
</dbReference>
<keyword evidence="5 6" id="KW-0408">Iron</keyword>
<keyword evidence="1" id="KW-0813">Transport</keyword>
<dbReference type="PANTHER" id="PTHR33751:SF9">
    <property type="entry name" value="CYTOCHROME C4"/>
    <property type="match status" value="1"/>
</dbReference>
<comment type="caution">
    <text evidence="9">The sequence shown here is derived from an EMBL/GenBank/DDBJ whole genome shotgun (WGS) entry which is preliminary data.</text>
</comment>
<proteinExistence type="predicted"/>
<dbReference type="EMBL" id="LGVV01000032">
    <property type="protein sequence ID" value="KNX41074.1"/>
    <property type="molecule type" value="Genomic_DNA"/>
</dbReference>